<dbReference type="RefSeq" id="WP_227118235.1">
    <property type="nucleotide sequence ID" value="NZ_LT598928.1"/>
</dbReference>
<gene>
    <name evidence="1" type="ORF">KM92DES2_12711</name>
</gene>
<dbReference type="Gene3D" id="1.25.40.290">
    <property type="entry name" value="ARM repeat domains"/>
    <property type="match status" value="1"/>
</dbReference>
<dbReference type="EMBL" id="FLUP01000001">
    <property type="protein sequence ID" value="SBW09471.1"/>
    <property type="molecule type" value="Genomic_DNA"/>
</dbReference>
<dbReference type="InterPro" id="IPR016024">
    <property type="entry name" value="ARM-type_fold"/>
</dbReference>
<dbReference type="AlphaFoldDB" id="A0A212KCU3"/>
<sequence>MTISSTRLAQLNSGQDASKNLAEGLAVDFAALMAAALPQADAALLDEMRAAAPLGISKRMLLAGELVYRAVGAQGLARLAAHRSDTVRGWICYALAHEHALHSPAEPLENLLEAVRPFADDAHFGVREWVWMAVRPHLAKQPEHALRHLAGWTADPSERVRRFASESTRPRGVWCAHLNILKENPALGLPVLEPLQADPSTYVQDSVGNWLNDAAKSQPQWVIALCDAWLAQNPGKATARICKRALRSLHKK</sequence>
<proteinExistence type="predicted"/>
<evidence type="ECO:0008006" key="2">
    <source>
        <dbReference type="Google" id="ProtNLM"/>
    </source>
</evidence>
<dbReference type="InterPro" id="IPR014825">
    <property type="entry name" value="DNA_alkylation"/>
</dbReference>
<reference evidence="1" key="1">
    <citation type="submission" date="2016-04" db="EMBL/GenBank/DDBJ databases">
        <authorList>
            <person name="Evans L.H."/>
            <person name="Alamgir A."/>
            <person name="Owens N."/>
            <person name="Weber N.D."/>
            <person name="Virtaneva K."/>
            <person name="Barbian K."/>
            <person name="Babar A."/>
            <person name="Rosenke K."/>
        </authorList>
    </citation>
    <scope>NUCLEOTIDE SEQUENCE</scope>
    <source>
        <strain evidence="1">92-2</strain>
    </source>
</reference>
<name>A0A212KCU3_9BACT</name>
<accession>A0A212KCU3</accession>
<dbReference type="Pfam" id="PF08713">
    <property type="entry name" value="DNA_alkylation"/>
    <property type="match status" value="1"/>
</dbReference>
<protein>
    <recommendedName>
        <fullName evidence="2">DNA alkylation repair enzyme</fullName>
    </recommendedName>
</protein>
<evidence type="ECO:0000313" key="1">
    <source>
        <dbReference type="EMBL" id="SBW09471.1"/>
    </source>
</evidence>
<dbReference type="SUPFAM" id="SSF48371">
    <property type="entry name" value="ARM repeat"/>
    <property type="match status" value="1"/>
</dbReference>
<organism evidence="1">
    <name type="scientific">uncultured Desulfovibrio sp</name>
    <dbReference type="NCBI Taxonomy" id="167968"/>
    <lineage>
        <taxon>Bacteria</taxon>
        <taxon>Pseudomonadati</taxon>
        <taxon>Thermodesulfobacteriota</taxon>
        <taxon>Desulfovibrionia</taxon>
        <taxon>Desulfovibrionales</taxon>
        <taxon>Desulfovibrionaceae</taxon>
        <taxon>Desulfovibrio</taxon>
        <taxon>environmental samples</taxon>
    </lineage>
</organism>